<evidence type="ECO:0000313" key="11">
    <source>
        <dbReference type="Proteomes" id="UP000192678"/>
    </source>
</evidence>
<dbReference type="Gene3D" id="2.40.170.20">
    <property type="entry name" value="TonB-dependent receptor, beta-barrel domain"/>
    <property type="match status" value="1"/>
</dbReference>
<dbReference type="GO" id="GO:0009279">
    <property type="term" value="C:cell outer membrane"/>
    <property type="evidence" value="ECO:0007669"/>
    <property type="project" value="UniProtKB-SubCell"/>
</dbReference>
<dbReference type="NCBIfam" id="TIGR04057">
    <property type="entry name" value="SusC_RagA_signa"/>
    <property type="match status" value="1"/>
</dbReference>
<feature type="domain" description="TonB-dependent receptor plug" evidence="9">
    <location>
        <begin position="116"/>
        <end position="224"/>
    </location>
</feature>
<dbReference type="NCBIfam" id="TIGR04056">
    <property type="entry name" value="OMP_RagA_SusC"/>
    <property type="match status" value="1"/>
</dbReference>
<dbReference type="InterPro" id="IPR012910">
    <property type="entry name" value="Plug_dom"/>
</dbReference>
<accession>A0A1W2EU49</accession>
<dbReference type="FunFam" id="2.170.130.10:FF:000008">
    <property type="entry name" value="SusC/RagA family TonB-linked outer membrane protein"/>
    <property type="match status" value="1"/>
</dbReference>
<keyword evidence="5 7" id="KW-0472">Membrane</keyword>
<keyword evidence="3 7" id="KW-1134">Transmembrane beta strand</keyword>
<evidence type="ECO:0000259" key="9">
    <source>
        <dbReference type="Pfam" id="PF07715"/>
    </source>
</evidence>
<evidence type="ECO:0000256" key="4">
    <source>
        <dbReference type="ARBA" id="ARBA00022692"/>
    </source>
</evidence>
<dbReference type="RefSeq" id="WP_235005399.1">
    <property type="nucleotide sequence ID" value="NZ_FWYB01000016.1"/>
</dbReference>
<dbReference type="InterPro" id="IPR037066">
    <property type="entry name" value="Plug_dom_sf"/>
</dbReference>
<keyword evidence="2 7" id="KW-0813">Transport</keyword>
<dbReference type="InterPro" id="IPR039426">
    <property type="entry name" value="TonB-dep_rcpt-like"/>
</dbReference>
<keyword evidence="8" id="KW-0732">Signal</keyword>
<dbReference type="Proteomes" id="UP000192678">
    <property type="component" value="Unassembled WGS sequence"/>
</dbReference>
<dbReference type="SUPFAM" id="SSF56935">
    <property type="entry name" value="Porins"/>
    <property type="match status" value="1"/>
</dbReference>
<evidence type="ECO:0000256" key="2">
    <source>
        <dbReference type="ARBA" id="ARBA00022448"/>
    </source>
</evidence>
<dbReference type="PROSITE" id="PS52016">
    <property type="entry name" value="TONB_DEPENDENT_REC_3"/>
    <property type="match status" value="1"/>
</dbReference>
<comment type="similarity">
    <text evidence="7">Belongs to the TonB-dependent receptor family.</text>
</comment>
<evidence type="ECO:0000256" key="6">
    <source>
        <dbReference type="ARBA" id="ARBA00023237"/>
    </source>
</evidence>
<reference evidence="10 11" key="1">
    <citation type="submission" date="2017-04" db="EMBL/GenBank/DDBJ databases">
        <authorList>
            <person name="Afonso C.L."/>
            <person name="Miller P.J."/>
            <person name="Scott M.A."/>
            <person name="Spackman E."/>
            <person name="Goraichik I."/>
            <person name="Dimitrov K.M."/>
            <person name="Suarez D.L."/>
            <person name="Swayne D.E."/>
        </authorList>
    </citation>
    <scope>NUCLEOTIDE SEQUENCE [LARGE SCALE GENOMIC DNA]</scope>
    <source>
        <strain evidence="10 11">DSM 19625</strain>
    </source>
</reference>
<dbReference type="InterPro" id="IPR023997">
    <property type="entry name" value="TonB-dep_OMP_SusC/RagA_CS"/>
</dbReference>
<feature type="signal peptide" evidence="8">
    <location>
        <begin position="1"/>
        <end position="19"/>
    </location>
</feature>
<dbReference type="EMBL" id="FWYB01000016">
    <property type="protein sequence ID" value="SMD13219.1"/>
    <property type="molecule type" value="Genomic_DNA"/>
</dbReference>
<organism evidence="10 11">
    <name type="scientific">Pedobacter nyackensis</name>
    <dbReference type="NCBI Taxonomy" id="475255"/>
    <lineage>
        <taxon>Bacteria</taxon>
        <taxon>Pseudomonadati</taxon>
        <taxon>Bacteroidota</taxon>
        <taxon>Sphingobacteriia</taxon>
        <taxon>Sphingobacteriales</taxon>
        <taxon>Sphingobacteriaceae</taxon>
        <taxon>Pedobacter</taxon>
    </lineage>
</organism>
<evidence type="ECO:0000256" key="7">
    <source>
        <dbReference type="PROSITE-ProRule" id="PRU01360"/>
    </source>
</evidence>
<evidence type="ECO:0000256" key="3">
    <source>
        <dbReference type="ARBA" id="ARBA00022452"/>
    </source>
</evidence>
<evidence type="ECO:0000256" key="1">
    <source>
        <dbReference type="ARBA" id="ARBA00004571"/>
    </source>
</evidence>
<dbReference type="STRING" id="475255.SAMN04488101_11623"/>
<feature type="chain" id="PRO_5012280664" evidence="8">
    <location>
        <begin position="20"/>
        <end position="1046"/>
    </location>
</feature>
<evidence type="ECO:0000256" key="8">
    <source>
        <dbReference type="SAM" id="SignalP"/>
    </source>
</evidence>
<gene>
    <name evidence="10" type="ORF">SAMN04488101_11623</name>
</gene>
<dbReference type="Pfam" id="PF13715">
    <property type="entry name" value="CarbopepD_reg_2"/>
    <property type="match status" value="1"/>
</dbReference>
<evidence type="ECO:0000256" key="5">
    <source>
        <dbReference type="ARBA" id="ARBA00023136"/>
    </source>
</evidence>
<dbReference type="InterPro" id="IPR008969">
    <property type="entry name" value="CarboxyPept-like_regulatory"/>
</dbReference>
<dbReference type="Gene3D" id="2.170.130.10">
    <property type="entry name" value="TonB-dependent receptor, plug domain"/>
    <property type="match status" value="1"/>
</dbReference>
<evidence type="ECO:0000313" key="10">
    <source>
        <dbReference type="EMBL" id="SMD13219.1"/>
    </source>
</evidence>
<dbReference type="InterPro" id="IPR036942">
    <property type="entry name" value="Beta-barrel_TonB_sf"/>
</dbReference>
<dbReference type="Gene3D" id="2.60.40.1120">
    <property type="entry name" value="Carboxypeptidase-like, regulatory domain"/>
    <property type="match status" value="1"/>
</dbReference>
<protein>
    <submittedName>
        <fullName evidence="10">TonB-linked outer membrane protein, SusC/RagA family</fullName>
    </submittedName>
</protein>
<name>A0A1W2EU49_9SPHI</name>
<dbReference type="InterPro" id="IPR023996">
    <property type="entry name" value="TonB-dep_OMP_SusC/RagA"/>
</dbReference>
<dbReference type="Pfam" id="PF07715">
    <property type="entry name" value="Plug"/>
    <property type="match status" value="1"/>
</dbReference>
<keyword evidence="11" id="KW-1185">Reference proteome</keyword>
<comment type="subcellular location">
    <subcellularLocation>
        <location evidence="1 7">Cell outer membrane</location>
        <topology evidence="1 7">Multi-pass membrane protein</topology>
    </subcellularLocation>
</comment>
<sequence length="1046" mass="115412">MRKIYLFVVCMICVFSAFAQQTRRVEGKVTNQSDGTPLVGASVLVKGSKVGVTTNSDGKYLINVPSQGNSTLAFSYTGYLTKEMVVGDNSIINLSLAEDSKSLNDIVVIGYGTVKRKDLTGSVGQVNMNDLSKAPVRSFDEALAGRVAGVQVTSSDGQPGSGIDIVIRGNNSISQANSPLYVIDGFPIEDMNNNAINPQDIESIDILKDASATAIYGARGANGVIVITTKKGKTGPPVFSFGSSFSTQQDIKRYKLLDPYEFVKLQLEWDPTLVSSTTFPSPTETYLTGPGKTLDDYKTVKSIDWQDKVLRTALMQNHNLSVNGGTEKTKYALSGSLIDQDGVMIASNYTRYQGRLVLDHQLTKKIKIGINTNYSYLQQTGSSPAQTIYSATLNTMYSVWGYKPVEAGGVDPDLDALFDDDVNPANDYRANPILNLKNTYNVNIGRSLIANAYLEYELMPDLKLRASGGIVNNEGEKRLFSNSNTSSGRGSNGPNGRIDYSKSFNWLSENTLTWNKQFNKKHNLNLLGGFTLQKGTGKSYGRGANKIPEGMGLMDGLDQGIGYRIDTFQSLWTMGSFLSRVNYNYDSRYLLTVSIRADGSSKFPAENHWGYFPSGALAWNFKNEHFLKNSNLLSEGKLRFSYGQTGNNRVGDFDYLTKYYNPVGSAYAFNNQYVDPVVAINLGNDKLKWETTEQADLGLDLGFFNQRINLTTEVYRKKTKDLLLRADLPTSSGFATAYKNIGSVENEGLEFTLNTVNIKTRHFNWNTSFNISFNRGKVLGLSDNQTELTSYISWDSPFNTIPGYIAKLGGPLGEMYGLISEGTYKLSEFDQPTPGKYVLKPGTVTNGNSAPLIQPGDIKYRDVNGDGKVTASDYTVIGHGLPKHTGGFTNNFSYKGFDLNVFFQWSYGNDIMNANRIKFEAGGGNYLNQFASYKDRWTFSNPDSDLPRVKGTQGATSGYTSRNVEDGSYLRLKTVSFGYTFENELIRRLKLKSLRFYASAQNLVTWTKYSGTDPEVNTKRSALTSGFDYSAYPRARVITAGLNVSF</sequence>
<dbReference type="AlphaFoldDB" id="A0A1W2EU49"/>
<dbReference type="PROSITE" id="PS00018">
    <property type="entry name" value="EF_HAND_1"/>
    <property type="match status" value="1"/>
</dbReference>
<dbReference type="InterPro" id="IPR018247">
    <property type="entry name" value="EF_Hand_1_Ca_BS"/>
</dbReference>
<keyword evidence="4 7" id="KW-0812">Transmembrane</keyword>
<proteinExistence type="inferred from homology"/>
<dbReference type="SUPFAM" id="SSF49464">
    <property type="entry name" value="Carboxypeptidase regulatory domain-like"/>
    <property type="match status" value="1"/>
</dbReference>
<keyword evidence="6 7" id="KW-0998">Cell outer membrane</keyword>